<evidence type="ECO:0000256" key="1">
    <source>
        <dbReference type="ARBA" id="ARBA00006738"/>
    </source>
</evidence>
<accession>A0A1S7LQF9</accession>
<dbReference type="PANTHER" id="PTHR34039">
    <property type="entry name" value="UPF0102 PROTEIN YRAN"/>
    <property type="match status" value="1"/>
</dbReference>
<dbReference type="Gene3D" id="3.40.1350.10">
    <property type="match status" value="1"/>
</dbReference>
<keyword evidence="3" id="KW-0378">Hydrolase</keyword>
<dbReference type="InterPro" id="IPR011856">
    <property type="entry name" value="tRNA_endonuc-like_dom_sf"/>
</dbReference>
<dbReference type="AlphaFoldDB" id="A0A1S7LQF9"/>
<proteinExistence type="inferred from homology"/>
<keyword evidence="3" id="KW-0540">Nuclease</keyword>
<evidence type="ECO:0000256" key="2">
    <source>
        <dbReference type="HAMAP-Rule" id="MF_00048"/>
    </source>
</evidence>
<dbReference type="GO" id="GO:0004519">
    <property type="term" value="F:endonuclease activity"/>
    <property type="evidence" value="ECO:0007669"/>
    <property type="project" value="UniProtKB-KW"/>
</dbReference>
<evidence type="ECO:0000313" key="3">
    <source>
        <dbReference type="EMBL" id="CRH08031.1"/>
    </source>
</evidence>
<dbReference type="NCBIfam" id="NF009150">
    <property type="entry name" value="PRK12497.1-3"/>
    <property type="match status" value="1"/>
</dbReference>
<keyword evidence="3" id="KW-0255">Endonuclease</keyword>
<comment type="similarity">
    <text evidence="1 2">Belongs to the UPF0102 family.</text>
</comment>
<organism evidence="3">
    <name type="scientific">Magnetococcus massalia (strain MO-1)</name>
    <dbReference type="NCBI Taxonomy" id="451514"/>
    <lineage>
        <taxon>Bacteria</taxon>
        <taxon>Pseudomonadati</taxon>
        <taxon>Pseudomonadota</taxon>
        <taxon>Magnetococcia</taxon>
        <taxon>Magnetococcales</taxon>
        <taxon>Magnetococcaceae</taxon>
        <taxon>Magnetococcus</taxon>
    </lineage>
</organism>
<dbReference type="PANTHER" id="PTHR34039:SF1">
    <property type="entry name" value="UPF0102 PROTEIN YRAN"/>
    <property type="match status" value="1"/>
</dbReference>
<dbReference type="EMBL" id="LO017727">
    <property type="protein sequence ID" value="CRH08031.1"/>
    <property type="molecule type" value="Genomic_DNA"/>
</dbReference>
<dbReference type="InterPro" id="IPR003509">
    <property type="entry name" value="UPF0102_YraN-like"/>
</dbReference>
<dbReference type="CDD" id="cd20736">
    <property type="entry name" value="PoNe_Nuclease"/>
    <property type="match status" value="1"/>
</dbReference>
<dbReference type="NCBIfam" id="TIGR00252">
    <property type="entry name" value="YraN family protein"/>
    <property type="match status" value="1"/>
</dbReference>
<name>A0A1S7LQF9_MAGMO</name>
<dbReference type="InterPro" id="IPR011335">
    <property type="entry name" value="Restrct_endonuc-II-like"/>
</dbReference>
<dbReference type="GO" id="GO:0003676">
    <property type="term" value="F:nucleic acid binding"/>
    <property type="evidence" value="ECO:0007669"/>
    <property type="project" value="InterPro"/>
</dbReference>
<protein>
    <recommendedName>
        <fullName evidence="2">UPF0102 protein MAGMO_3903</fullName>
    </recommendedName>
</protein>
<reference evidence="3" key="1">
    <citation type="submission" date="2015-04" db="EMBL/GenBank/DDBJ databases">
        <authorList>
            <person name="Syromyatnikov M.Y."/>
            <person name="Popov V.N."/>
        </authorList>
    </citation>
    <scope>NUCLEOTIDE SEQUENCE</scope>
    <source>
        <strain evidence="3">MO-1</strain>
    </source>
</reference>
<dbReference type="SUPFAM" id="SSF52980">
    <property type="entry name" value="Restriction endonuclease-like"/>
    <property type="match status" value="1"/>
</dbReference>
<dbReference type="Pfam" id="PF02021">
    <property type="entry name" value="UPF0102"/>
    <property type="match status" value="1"/>
</dbReference>
<dbReference type="HAMAP" id="MF_00048">
    <property type="entry name" value="UPF0102"/>
    <property type="match status" value="1"/>
</dbReference>
<sequence>MMGLAKLSRKLLGDQGERAAAQRMRQQGYKILHRNVRTRYGEIDLIAQQGETLIFCEVKARRGATSGHPAEAIDPRKQAKLIQLAQAWLQQHPQWSEAPCRFDAALVYEEHKQWQVTIIQDAFRPGW</sequence>
<gene>
    <name evidence="3" type="ORF">MAGMO_3903</name>
</gene>
<dbReference type="NCBIfam" id="NF009154">
    <property type="entry name" value="PRK12497.3-3"/>
    <property type="match status" value="1"/>
</dbReference>